<keyword evidence="1" id="KW-1133">Transmembrane helix</keyword>
<organism evidence="2 3">
    <name type="scientific">Streptomyces avidinii</name>
    <dbReference type="NCBI Taxonomy" id="1895"/>
    <lineage>
        <taxon>Bacteria</taxon>
        <taxon>Bacillati</taxon>
        <taxon>Actinomycetota</taxon>
        <taxon>Actinomycetes</taxon>
        <taxon>Kitasatosporales</taxon>
        <taxon>Streptomycetaceae</taxon>
        <taxon>Streptomyces</taxon>
    </lineage>
</organism>
<accession>A0ABS4L929</accession>
<feature type="transmembrane region" description="Helical" evidence="1">
    <location>
        <begin position="92"/>
        <end position="113"/>
    </location>
</feature>
<feature type="transmembrane region" description="Helical" evidence="1">
    <location>
        <begin position="42"/>
        <end position="60"/>
    </location>
</feature>
<reference evidence="2 3" key="1">
    <citation type="submission" date="2021-03" db="EMBL/GenBank/DDBJ databases">
        <title>Genomic Encyclopedia of Type Strains, Phase IV (KMG-IV): sequencing the most valuable type-strain genomes for metagenomic binning, comparative biology and taxonomic classification.</title>
        <authorList>
            <person name="Goeker M."/>
        </authorList>
    </citation>
    <scope>NUCLEOTIDE SEQUENCE [LARGE SCALE GENOMIC DNA]</scope>
    <source>
        <strain evidence="2 3">DSM 40526</strain>
    </source>
</reference>
<feature type="transmembrane region" description="Helical" evidence="1">
    <location>
        <begin position="258"/>
        <end position="276"/>
    </location>
</feature>
<proteinExistence type="predicted"/>
<dbReference type="Proteomes" id="UP001519310">
    <property type="component" value="Unassembled WGS sequence"/>
</dbReference>
<dbReference type="RefSeq" id="WP_229920901.1">
    <property type="nucleotide sequence ID" value="NZ_BMVL01000031.1"/>
</dbReference>
<gene>
    <name evidence="2" type="ORF">J2Z77_004425</name>
</gene>
<feature type="transmembrane region" description="Helical" evidence="1">
    <location>
        <begin position="203"/>
        <end position="220"/>
    </location>
</feature>
<evidence type="ECO:0000256" key="1">
    <source>
        <dbReference type="SAM" id="Phobius"/>
    </source>
</evidence>
<feature type="transmembrane region" description="Helical" evidence="1">
    <location>
        <begin position="134"/>
        <end position="153"/>
    </location>
</feature>
<evidence type="ECO:0000313" key="3">
    <source>
        <dbReference type="Proteomes" id="UP001519310"/>
    </source>
</evidence>
<comment type="caution">
    <text evidence="2">The sequence shown here is derived from an EMBL/GenBank/DDBJ whole genome shotgun (WGS) entry which is preliminary data.</text>
</comment>
<evidence type="ECO:0008006" key="4">
    <source>
        <dbReference type="Google" id="ProtNLM"/>
    </source>
</evidence>
<evidence type="ECO:0000313" key="2">
    <source>
        <dbReference type="EMBL" id="MBP2038614.1"/>
    </source>
</evidence>
<feature type="transmembrane region" description="Helical" evidence="1">
    <location>
        <begin position="173"/>
        <end position="191"/>
    </location>
</feature>
<protein>
    <recommendedName>
        <fullName evidence="4">ABC transporter permease</fullName>
    </recommendedName>
</protein>
<keyword evidence="1" id="KW-0472">Membrane</keyword>
<keyword evidence="1" id="KW-0812">Transmembrane</keyword>
<sequence>MTASTTMRPADADVQVRQPRARFTDLLAAEWIKLWSLRSTPWAFAATLVVILGISISTAYGDYQSYPGLDADRQEYFRAFGALGDCFPTGSATFLVFGAGAIGAISVLSEFTTGMIRTTFAAVPARRSVMAAKVGVVTAATTAFGLVAVLASYGGVQWILSGHGAAAGLGHPGVPRLLAASVVLAPVSALVGMGMGVVIRHSVPTIVATITLLFVVPSLLDPKDYLSATFLHTMVLQAWQRLTYESATAELWPWSHTGAWTVLAVWALVATVLTVFSSDRRDH</sequence>
<name>A0ABS4L929_STRAV</name>
<keyword evidence="3" id="KW-1185">Reference proteome</keyword>
<dbReference type="EMBL" id="JAGGLQ010000008">
    <property type="protein sequence ID" value="MBP2038614.1"/>
    <property type="molecule type" value="Genomic_DNA"/>
</dbReference>